<evidence type="ECO:0000313" key="1">
    <source>
        <dbReference type="EMBL" id="EDT09111.1"/>
    </source>
</evidence>
<dbReference type="EMBL" id="ABLD01000013">
    <property type="protein sequence ID" value="EDT09111.1"/>
    <property type="molecule type" value="Genomic_DNA"/>
</dbReference>
<reference evidence="1 2" key="1">
    <citation type="submission" date="2008-03" db="EMBL/GenBank/DDBJ databases">
        <title>Sequencing of the draft genome and assembly of Burkholderia graminis C4D1M.</title>
        <authorList>
            <consortium name="US DOE Joint Genome Institute (JGI-PGF)"/>
            <person name="Copeland A."/>
            <person name="Lucas S."/>
            <person name="Lapidus A."/>
            <person name="Glavina del Rio T."/>
            <person name="Dalin E."/>
            <person name="Tice H."/>
            <person name="Bruce D."/>
            <person name="Goodwin L."/>
            <person name="Pitluck S."/>
            <person name="Larimer F."/>
            <person name="Land M.L."/>
            <person name="Hauser L."/>
            <person name="Tiedje J."/>
            <person name="Richardson P."/>
        </authorList>
    </citation>
    <scope>NUCLEOTIDE SEQUENCE [LARGE SCALE GENOMIC DNA]</scope>
    <source>
        <strain evidence="2">ATCC 700544 / DSM 17151 / LMG 18924 / NCIMB 13744 / C4D1M</strain>
    </source>
</reference>
<sequence length="33" mass="3870">MTLWEAGGYRAPTIWQRRVTRQASLNLGYFTLL</sequence>
<proteinExistence type="predicted"/>
<dbReference type="Proteomes" id="UP000005045">
    <property type="component" value="Unassembled WGS sequence"/>
</dbReference>
<gene>
    <name evidence="1" type="ORF">BgramDRAFT_4163</name>
</gene>
<organism evidence="1 2">
    <name type="scientific">Paraburkholderia graminis (strain ATCC 700544 / DSM 17151 / LMG 18924 / NCIMB 13744 / C4D1M)</name>
    <dbReference type="NCBI Taxonomy" id="396598"/>
    <lineage>
        <taxon>Bacteria</taxon>
        <taxon>Pseudomonadati</taxon>
        <taxon>Pseudomonadota</taxon>
        <taxon>Betaproteobacteria</taxon>
        <taxon>Burkholderiales</taxon>
        <taxon>Burkholderiaceae</taxon>
        <taxon>Paraburkholderia</taxon>
    </lineage>
</organism>
<dbReference type="AlphaFoldDB" id="B1G438"/>
<comment type="caution">
    <text evidence="1">The sequence shown here is derived from an EMBL/GenBank/DDBJ whole genome shotgun (WGS) entry which is preliminary data.</text>
</comment>
<evidence type="ECO:0000313" key="2">
    <source>
        <dbReference type="Proteomes" id="UP000005045"/>
    </source>
</evidence>
<accession>B1G438</accession>
<keyword evidence="2" id="KW-1185">Reference proteome</keyword>
<protein>
    <submittedName>
        <fullName evidence="1">Uncharacterized protein</fullName>
    </submittedName>
</protein>
<name>B1G438_PARG4</name>